<dbReference type="EnsemblMetazoa" id="GPAI002206-RA">
    <property type="protein sequence ID" value="GPAI002206-PA"/>
    <property type="gene ID" value="GPAI002206"/>
</dbReference>
<dbReference type="Proteomes" id="UP000092445">
    <property type="component" value="Unassembled WGS sequence"/>
</dbReference>
<protein>
    <submittedName>
        <fullName evidence="1">Uncharacterized protein</fullName>
    </submittedName>
</protein>
<evidence type="ECO:0000313" key="2">
    <source>
        <dbReference type="Proteomes" id="UP000092445"/>
    </source>
</evidence>
<reference evidence="1" key="2">
    <citation type="submission" date="2020-05" db="UniProtKB">
        <authorList>
            <consortium name="EnsemblMetazoa"/>
        </authorList>
    </citation>
    <scope>IDENTIFICATION</scope>
    <source>
        <strain evidence="1">IAEA</strain>
    </source>
</reference>
<proteinExistence type="predicted"/>
<accession>A0A1A9Z305</accession>
<dbReference type="AlphaFoldDB" id="A0A1A9Z305"/>
<sequence length="69" mass="7980">MDGSGIELKIPYTCEIIVHVCSKPSFPYHKFILKAPKTDKQREKRKTRLMITIKSSRQLELLLSLSLYG</sequence>
<name>A0A1A9Z305_GLOPL</name>
<keyword evidence="2" id="KW-1185">Reference proteome</keyword>
<organism evidence="1 2">
    <name type="scientific">Glossina pallidipes</name>
    <name type="common">Tsetse fly</name>
    <dbReference type="NCBI Taxonomy" id="7398"/>
    <lineage>
        <taxon>Eukaryota</taxon>
        <taxon>Metazoa</taxon>
        <taxon>Ecdysozoa</taxon>
        <taxon>Arthropoda</taxon>
        <taxon>Hexapoda</taxon>
        <taxon>Insecta</taxon>
        <taxon>Pterygota</taxon>
        <taxon>Neoptera</taxon>
        <taxon>Endopterygota</taxon>
        <taxon>Diptera</taxon>
        <taxon>Brachycera</taxon>
        <taxon>Muscomorpha</taxon>
        <taxon>Hippoboscoidea</taxon>
        <taxon>Glossinidae</taxon>
        <taxon>Glossina</taxon>
    </lineage>
</organism>
<dbReference type="VEuPathDB" id="VectorBase:GPAI002206"/>
<evidence type="ECO:0000313" key="1">
    <source>
        <dbReference type="EnsemblMetazoa" id="GPAI002206-PA"/>
    </source>
</evidence>
<reference evidence="2" key="1">
    <citation type="submission" date="2014-03" db="EMBL/GenBank/DDBJ databases">
        <authorList>
            <person name="Aksoy S."/>
            <person name="Warren W."/>
            <person name="Wilson R.K."/>
        </authorList>
    </citation>
    <scope>NUCLEOTIDE SEQUENCE [LARGE SCALE GENOMIC DNA]</scope>
    <source>
        <strain evidence="2">IAEA</strain>
    </source>
</reference>